<evidence type="ECO:0000256" key="4">
    <source>
        <dbReference type="SAM" id="MobiDB-lite"/>
    </source>
</evidence>
<keyword evidence="1 3" id="KW-0853">WD repeat</keyword>
<evidence type="ECO:0000313" key="6">
    <source>
        <dbReference type="Proteomes" id="UP000186817"/>
    </source>
</evidence>
<reference evidence="5 6" key="1">
    <citation type="submission" date="2016-02" db="EMBL/GenBank/DDBJ databases">
        <title>Genome analysis of coral dinoflagellate symbionts highlights evolutionary adaptations to a symbiotic lifestyle.</title>
        <authorList>
            <person name="Aranda M."/>
            <person name="Li Y."/>
            <person name="Liew Y.J."/>
            <person name="Baumgarten S."/>
            <person name="Simakov O."/>
            <person name="Wilson M."/>
            <person name="Piel J."/>
            <person name="Ashoor H."/>
            <person name="Bougouffa S."/>
            <person name="Bajic V.B."/>
            <person name="Ryu T."/>
            <person name="Ravasi T."/>
            <person name="Bayer T."/>
            <person name="Micklem G."/>
            <person name="Kim H."/>
            <person name="Bhak J."/>
            <person name="Lajeunesse T.C."/>
            <person name="Voolstra C.R."/>
        </authorList>
    </citation>
    <scope>NUCLEOTIDE SEQUENCE [LARGE SCALE GENOMIC DNA]</scope>
    <source>
        <strain evidence="5 6">CCMP2467</strain>
    </source>
</reference>
<evidence type="ECO:0000256" key="2">
    <source>
        <dbReference type="ARBA" id="ARBA00022737"/>
    </source>
</evidence>
<keyword evidence="2" id="KW-0677">Repeat</keyword>
<dbReference type="InterPro" id="IPR036322">
    <property type="entry name" value="WD40_repeat_dom_sf"/>
</dbReference>
<name>A0A1Q9D500_SYMMI</name>
<dbReference type="AlphaFoldDB" id="A0A1Q9D500"/>
<protein>
    <submittedName>
        <fullName evidence="5">Rae1-like protein</fullName>
    </submittedName>
</protein>
<feature type="region of interest" description="Disordered" evidence="4">
    <location>
        <begin position="350"/>
        <end position="372"/>
    </location>
</feature>
<dbReference type="PROSITE" id="PS50082">
    <property type="entry name" value="WD_REPEATS_2"/>
    <property type="match status" value="3"/>
</dbReference>
<dbReference type="PROSITE" id="PS50294">
    <property type="entry name" value="WD_REPEATS_REGION"/>
    <property type="match status" value="1"/>
</dbReference>
<evidence type="ECO:0000256" key="3">
    <source>
        <dbReference type="PROSITE-ProRule" id="PRU00221"/>
    </source>
</evidence>
<dbReference type="PROSITE" id="PS00678">
    <property type="entry name" value="WD_REPEATS_1"/>
    <property type="match status" value="1"/>
</dbReference>
<evidence type="ECO:0000313" key="5">
    <source>
        <dbReference type="EMBL" id="OLP90252.1"/>
    </source>
</evidence>
<dbReference type="Gene3D" id="2.130.10.10">
    <property type="entry name" value="YVTN repeat-like/Quinoprotein amine dehydrogenase"/>
    <property type="match status" value="1"/>
</dbReference>
<dbReference type="InterPro" id="IPR019775">
    <property type="entry name" value="WD40_repeat_CS"/>
</dbReference>
<gene>
    <name evidence="5" type="ORF">AK812_SmicGene28228</name>
</gene>
<dbReference type="PANTHER" id="PTHR10971">
    <property type="entry name" value="MRNA EXPORT FACTOR AND BUB3"/>
    <property type="match status" value="1"/>
</dbReference>
<keyword evidence="6" id="KW-1185">Reference proteome</keyword>
<evidence type="ECO:0000256" key="1">
    <source>
        <dbReference type="ARBA" id="ARBA00022574"/>
    </source>
</evidence>
<dbReference type="Proteomes" id="UP000186817">
    <property type="component" value="Unassembled WGS sequence"/>
</dbReference>
<feature type="repeat" description="WD" evidence="3">
    <location>
        <begin position="648"/>
        <end position="689"/>
    </location>
</feature>
<dbReference type="SMART" id="SM00320">
    <property type="entry name" value="WD40"/>
    <property type="match status" value="5"/>
</dbReference>
<dbReference type="SUPFAM" id="SSF50978">
    <property type="entry name" value="WD40 repeat-like"/>
    <property type="match status" value="1"/>
</dbReference>
<dbReference type="Pfam" id="PF00400">
    <property type="entry name" value="WD40"/>
    <property type="match status" value="4"/>
</dbReference>
<proteinExistence type="predicted"/>
<organism evidence="5 6">
    <name type="scientific">Symbiodinium microadriaticum</name>
    <name type="common">Dinoflagellate</name>
    <name type="synonym">Zooxanthella microadriatica</name>
    <dbReference type="NCBI Taxonomy" id="2951"/>
    <lineage>
        <taxon>Eukaryota</taxon>
        <taxon>Sar</taxon>
        <taxon>Alveolata</taxon>
        <taxon>Dinophyceae</taxon>
        <taxon>Suessiales</taxon>
        <taxon>Symbiodiniaceae</taxon>
        <taxon>Symbiodinium</taxon>
    </lineage>
</organism>
<feature type="repeat" description="WD" evidence="3">
    <location>
        <begin position="515"/>
        <end position="556"/>
    </location>
</feature>
<dbReference type="EMBL" id="LSRX01000722">
    <property type="protein sequence ID" value="OLP90252.1"/>
    <property type="molecule type" value="Genomic_DNA"/>
</dbReference>
<comment type="caution">
    <text evidence="5">The sequence shown here is derived from an EMBL/GenBank/DDBJ whole genome shotgun (WGS) entry which is preliminary data.</text>
</comment>
<dbReference type="InterPro" id="IPR001680">
    <property type="entry name" value="WD40_rpt"/>
</dbReference>
<accession>A0A1Q9D500</accession>
<dbReference type="OrthoDB" id="256303at2759"/>
<feature type="repeat" description="WD" evidence="3">
    <location>
        <begin position="431"/>
        <end position="472"/>
    </location>
</feature>
<sequence>MANLRAESKVSQHCLAETGPAHDISRVVNAMASRLSCRRSTIGPRHSLLLRPSEEVPTELRGLPEDLSRRIAAATSESELRDVAGEVVEEALLLLDHRGLIKDLDKIWPTTRACKQLGTSEVLTLTSAIKMSLASTLRDTAQRGAMPRRKVLALFNFLAELCWANYMCPSEHAIQKAMHCLLDTAWALTECGNSEPAGWYVESCAYFLARVGEIIMLNPLEVFNVLDPLSARLASLARQLPRRTKSFVWLLLRRREMMWRGSLQLSISPSYWQAYSGARLVLTGHFKGDPKTCYLAELPWCACASIMRFICEGNSLDAAEAVWSIENYADMPSTDDWLSEFLEQLPATPKAREGSECSEANSPTSPIVPESDQGHWAGAQLRVDPGQMFGATQPFGATGGGLFGGGGCGGCGGFGTPQIKDPNTNQDAPVPEGPSDSISCLRWSPAANIFACGSWDKSVRIYEVTAQNIAPRMAYNHEAPVLCCAFSKDGQRVFSGGCDNKVKMKVLQTQQEQQIGQHDGPVKEVFVVDEMNMVVSGSWDRTLRFWNLQQPTPVATLQLPERVYTMDVKYPLLVVGCAERHVLVYNLQAIQQNPAPYKQGQTALKMQTRVVCCFPDKTGYAVGSIEGRCSIAHIEDTSKNFAFKCHRTNTEIYAVNDIDFHPQMGTFATCGGDGTFVYWDKENRQRLKAFNSCNYPLTAGKFNAPGDMYAYAVSYDWSKGHEQNHPSLPKGVLVHKVQAMEVQPKAGSANQRAKR</sequence>
<dbReference type="InterPro" id="IPR015943">
    <property type="entry name" value="WD40/YVTN_repeat-like_dom_sf"/>
</dbReference>